<reference evidence="2" key="1">
    <citation type="journal article" date="2024" name="IScience">
        <title>Strigolactones Initiate the Formation of Haustorium-like Structures in Castilleja.</title>
        <authorList>
            <person name="Buerger M."/>
            <person name="Peterson D."/>
            <person name="Chory J."/>
        </authorList>
    </citation>
    <scope>NUCLEOTIDE SEQUENCE [LARGE SCALE GENOMIC DNA]</scope>
</reference>
<accession>A0ABD3DCC4</accession>
<dbReference type="Proteomes" id="UP001632038">
    <property type="component" value="Unassembled WGS sequence"/>
</dbReference>
<protein>
    <submittedName>
        <fullName evidence="1">Uncharacterized protein</fullName>
    </submittedName>
</protein>
<name>A0ABD3DCC4_9LAMI</name>
<gene>
    <name evidence="1" type="ORF">CASFOL_017148</name>
</gene>
<comment type="caution">
    <text evidence="1">The sequence shown here is derived from an EMBL/GenBank/DDBJ whole genome shotgun (WGS) entry which is preliminary data.</text>
</comment>
<keyword evidence="2" id="KW-1185">Reference proteome</keyword>
<evidence type="ECO:0000313" key="1">
    <source>
        <dbReference type="EMBL" id="KAL3639241.1"/>
    </source>
</evidence>
<evidence type="ECO:0000313" key="2">
    <source>
        <dbReference type="Proteomes" id="UP001632038"/>
    </source>
</evidence>
<sequence length="43" mass="4711">MSSWLDGDCDSPPQLDPFPLTLEQYNTSDSYFDVGGVKIGSDL</sequence>
<dbReference type="EMBL" id="JAVIJP010000018">
    <property type="protein sequence ID" value="KAL3639241.1"/>
    <property type="molecule type" value="Genomic_DNA"/>
</dbReference>
<proteinExistence type="predicted"/>
<dbReference type="AlphaFoldDB" id="A0ABD3DCC4"/>
<organism evidence="1 2">
    <name type="scientific">Castilleja foliolosa</name>
    <dbReference type="NCBI Taxonomy" id="1961234"/>
    <lineage>
        <taxon>Eukaryota</taxon>
        <taxon>Viridiplantae</taxon>
        <taxon>Streptophyta</taxon>
        <taxon>Embryophyta</taxon>
        <taxon>Tracheophyta</taxon>
        <taxon>Spermatophyta</taxon>
        <taxon>Magnoliopsida</taxon>
        <taxon>eudicotyledons</taxon>
        <taxon>Gunneridae</taxon>
        <taxon>Pentapetalae</taxon>
        <taxon>asterids</taxon>
        <taxon>lamiids</taxon>
        <taxon>Lamiales</taxon>
        <taxon>Orobanchaceae</taxon>
        <taxon>Pedicularideae</taxon>
        <taxon>Castillejinae</taxon>
        <taxon>Castilleja</taxon>
    </lineage>
</organism>